<dbReference type="AlphaFoldDB" id="A0A1E5KYG2"/>
<dbReference type="EMBL" id="MIEK01000013">
    <property type="protein sequence ID" value="OEH82916.1"/>
    <property type="molecule type" value="Genomic_DNA"/>
</dbReference>
<dbReference type="Proteomes" id="UP000095256">
    <property type="component" value="Unassembled WGS sequence"/>
</dbReference>
<proteinExistence type="predicted"/>
<gene>
    <name evidence="1" type="ORF">BCR26_11305</name>
</gene>
<dbReference type="InterPro" id="IPR006524">
    <property type="entry name" value="ArpU-like"/>
</dbReference>
<dbReference type="STRING" id="762845.BCR26_11305"/>
<comment type="caution">
    <text evidence="1">The sequence shown here is derived from an EMBL/GenBank/DDBJ whole genome shotgun (WGS) entry which is preliminary data.</text>
</comment>
<name>A0A1E5KYG2_9ENTE</name>
<keyword evidence="2" id="KW-1185">Reference proteome</keyword>
<accession>A0A1E5KYG2</accession>
<reference evidence="1 2" key="1">
    <citation type="submission" date="2016-09" db="EMBL/GenBank/DDBJ databases">
        <authorList>
            <person name="Capua I."/>
            <person name="De Benedictis P."/>
            <person name="Joannis T."/>
            <person name="Lombin L.H."/>
            <person name="Cattoli G."/>
        </authorList>
    </citation>
    <scope>NUCLEOTIDE SEQUENCE [LARGE SCALE GENOMIC DNA]</scope>
    <source>
        <strain evidence="1 2">LMG 25899</strain>
    </source>
</reference>
<evidence type="ECO:0000313" key="2">
    <source>
        <dbReference type="Proteomes" id="UP000095256"/>
    </source>
</evidence>
<sequence length="139" mass="16400">MILFPEIDKKKTKKNVSNLLNTYRSLIRIAGSEHSPKITATYFFEMKDCLLQKVNRIETIQNRKKLAESELLKIIDTMNRLDANDRELLYDKFMHATEQTNIAIYMKHHMSESKFYRELDKALIHFAEAYGDGELIIEK</sequence>
<evidence type="ECO:0000313" key="1">
    <source>
        <dbReference type="EMBL" id="OEH82916.1"/>
    </source>
</evidence>
<dbReference type="NCBIfam" id="TIGR01637">
    <property type="entry name" value="phage_arpU"/>
    <property type="match status" value="1"/>
</dbReference>
<organism evidence="1 2">
    <name type="scientific">Enterococcus rivorum</name>
    <dbReference type="NCBI Taxonomy" id="762845"/>
    <lineage>
        <taxon>Bacteria</taxon>
        <taxon>Bacillati</taxon>
        <taxon>Bacillota</taxon>
        <taxon>Bacilli</taxon>
        <taxon>Lactobacillales</taxon>
        <taxon>Enterococcaceae</taxon>
        <taxon>Enterococcus</taxon>
    </lineage>
</organism>
<dbReference type="OrthoDB" id="2227133at2"/>
<protein>
    <submittedName>
        <fullName evidence="1">ArpU family transcriptional regulator</fullName>
    </submittedName>
</protein>